<reference evidence="9 10" key="1">
    <citation type="submission" date="2024-08" db="EMBL/GenBank/DDBJ databases">
        <authorList>
            <person name="Cucini C."/>
            <person name="Frati F."/>
        </authorList>
    </citation>
    <scope>NUCLEOTIDE SEQUENCE [LARGE SCALE GENOMIC DNA]</scope>
</reference>
<keyword evidence="5" id="KW-0443">Lipid metabolism</keyword>
<evidence type="ECO:0000256" key="1">
    <source>
        <dbReference type="ARBA" id="ARBA00009835"/>
    </source>
</evidence>
<dbReference type="Proteomes" id="UP001642540">
    <property type="component" value="Unassembled WGS sequence"/>
</dbReference>
<evidence type="ECO:0000256" key="3">
    <source>
        <dbReference type="ARBA" id="ARBA00019235"/>
    </source>
</evidence>
<dbReference type="InterPro" id="IPR031331">
    <property type="entry name" value="NEUT/ALK_ceramidase_C"/>
</dbReference>
<protein>
    <recommendedName>
        <fullName evidence="3 5">Neutral ceramidase</fullName>
        <ecNumber evidence="2 5">3.5.1.23</ecNumber>
    </recommendedName>
</protein>
<evidence type="ECO:0000256" key="6">
    <source>
        <dbReference type="SAM" id="SignalP"/>
    </source>
</evidence>
<feature type="chain" id="PRO_5047397002" description="Neutral ceramidase" evidence="6">
    <location>
        <begin position="29"/>
        <end position="662"/>
    </location>
</feature>
<dbReference type="Gene3D" id="2.60.40.2300">
    <property type="entry name" value="Neutral/alkaline non-lysosomal ceramidase, C-terminal domain"/>
    <property type="match status" value="1"/>
</dbReference>
<evidence type="ECO:0000256" key="4">
    <source>
        <dbReference type="ARBA" id="ARBA00022801"/>
    </source>
</evidence>
<comment type="caution">
    <text evidence="9">The sequence shown here is derived from an EMBL/GenBank/DDBJ whole genome shotgun (WGS) entry which is preliminary data.</text>
</comment>
<keyword evidence="4 5" id="KW-0378">Hydrolase</keyword>
<dbReference type="Pfam" id="PF04734">
    <property type="entry name" value="Ceramidase_alk"/>
    <property type="match status" value="1"/>
</dbReference>
<comment type="catalytic activity">
    <reaction evidence="5">
        <text>an N-acylsphing-4-enine + H2O = sphing-4-enine + a fatty acid</text>
        <dbReference type="Rhea" id="RHEA:20856"/>
        <dbReference type="ChEBI" id="CHEBI:15377"/>
        <dbReference type="ChEBI" id="CHEBI:28868"/>
        <dbReference type="ChEBI" id="CHEBI:52639"/>
        <dbReference type="ChEBI" id="CHEBI:57756"/>
        <dbReference type="EC" id="3.5.1.23"/>
    </reaction>
</comment>
<dbReference type="PANTHER" id="PTHR12670:SF1">
    <property type="entry name" value="NEUTRAL CERAMIDASE"/>
    <property type="match status" value="1"/>
</dbReference>
<accession>A0ABP1QEL5</accession>
<evidence type="ECO:0000256" key="5">
    <source>
        <dbReference type="RuleBase" id="RU366019"/>
    </source>
</evidence>
<keyword evidence="6" id="KW-0732">Signal</keyword>
<dbReference type="Pfam" id="PF17048">
    <property type="entry name" value="Ceramidse_alk_C"/>
    <property type="match status" value="1"/>
</dbReference>
<dbReference type="InterPro" id="IPR031329">
    <property type="entry name" value="NEUT/ALK_ceramidase_N"/>
</dbReference>
<keyword evidence="10" id="KW-1185">Reference proteome</keyword>
<gene>
    <name evidence="9" type="ORF">ODALV1_LOCUS10539</name>
</gene>
<keyword evidence="5" id="KW-0746">Sphingolipid metabolism</keyword>
<evidence type="ECO:0000259" key="7">
    <source>
        <dbReference type="Pfam" id="PF04734"/>
    </source>
</evidence>
<evidence type="ECO:0000313" key="10">
    <source>
        <dbReference type="Proteomes" id="UP001642540"/>
    </source>
</evidence>
<feature type="domain" description="Neutral/alkaline non-lysosomal ceramidase N-terminal" evidence="7">
    <location>
        <begin position="35"/>
        <end position="492"/>
    </location>
</feature>
<dbReference type="InterPro" id="IPR038445">
    <property type="entry name" value="NCDase_C_sf"/>
</dbReference>
<comment type="similarity">
    <text evidence="1 5">Belongs to the neutral ceramidase family.</text>
</comment>
<evidence type="ECO:0000313" key="9">
    <source>
        <dbReference type="EMBL" id="CAL8100425.1"/>
    </source>
</evidence>
<dbReference type="PANTHER" id="PTHR12670">
    <property type="entry name" value="CERAMIDASE"/>
    <property type="match status" value="1"/>
</dbReference>
<proteinExistence type="inferred from homology"/>
<evidence type="ECO:0000256" key="2">
    <source>
        <dbReference type="ARBA" id="ARBA00011891"/>
    </source>
</evidence>
<dbReference type="InterPro" id="IPR006823">
    <property type="entry name" value="Ceramidase_alk"/>
</dbReference>
<sequence length="662" mass="73186">MNLLLWKSSISFLITVTVIWANLAHVSAQDDEGVYRIGTGISDITGPPTGVLSGYLKRFLQATGIHTRLYARSFLVESKTTSDAVVYVTCDLAMFDHGLKLEIVKKLRAKYGDKFTEKNILISATHTHSGPSGYMQYQSYIKLESYGFKPANFWAIVDGVVESIEMAESSAVDGRILVHKGDLPENANRRTEAYDLNPEADPNTPNTDQEMILLKFESTEGNPLGAFNWWPVLPISFNIGFNPYISSDTRGYAAQVLDTEVKKQGETASKFVSGFGSSNQGDVIPLYHSGSGGLETRLAEVQEKAMKQFQKAKELFDAATVTVTGPIKYVHQYVNATNAYGTVNGVDVYLCKAALGFPFVGLNPGFESLIGLLLPKPSDELKACQYPKEVAIATGEMTQPWDWAPSIFSTQILQIGNIDIVALPGDFTTMAGRRVRNAVKQALEAQSITNHEVILAGLANNYISYVVTPEEYEARTYEGGATIYGPNTVPVFERLYGELTTALLMNTELQAGPTPPNFIDRVPNLPEKPDNNLYARPFGAPLEQPARWLTYGREMKAVFVGGKPRNNSLRGGSFFIIEKQQDDGNWQTVRTDADLDTRFNWNPIRRQSEVYWKIPTEQSDALLGTYRVRIFGHSEVGSAVLGSKLRPYTGVSDTFEIIKPVP</sequence>
<dbReference type="EC" id="3.5.1.23" evidence="2 5"/>
<organism evidence="9 10">
    <name type="scientific">Orchesella dallaii</name>
    <dbReference type="NCBI Taxonomy" id="48710"/>
    <lineage>
        <taxon>Eukaryota</taxon>
        <taxon>Metazoa</taxon>
        <taxon>Ecdysozoa</taxon>
        <taxon>Arthropoda</taxon>
        <taxon>Hexapoda</taxon>
        <taxon>Collembola</taxon>
        <taxon>Entomobryomorpha</taxon>
        <taxon>Entomobryoidea</taxon>
        <taxon>Orchesellidae</taxon>
        <taxon>Orchesellinae</taxon>
        <taxon>Orchesella</taxon>
    </lineage>
</organism>
<evidence type="ECO:0000259" key="8">
    <source>
        <dbReference type="Pfam" id="PF17048"/>
    </source>
</evidence>
<name>A0ABP1QEL5_9HEXA</name>
<dbReference type="EMBL" id="CAXLJM020000032">
    <property type="protein sequence ID" value="CAL8100425.1"/>
    <property type="molecule type" value="Genomic_DNA"/>
</dbReference>
<feature type="signal peptide" evidence="6">
    <location>
        <begin position="1"/>
        <end position="28"/>
    </location>
</feature>
<feature type="domain" description="Neutral/alkaline non-lysosomal ceramidase C-terminal" evidence="8">
    <location>
        <begin position="498"/>
        <end position="657"/>
    </location>
</feature>